<dbReference type="InterPro" id="IPR007641">
    <property type="entry name" value="RNA_pol_Rpb2_7"/>
</dbReference>
<dbReference type="OrthoDB" id="10248617at2759"/>
<dbReference type="PANTHER" id="PTHR20856">
    <property type="entry name" value="DNA-DIRECTED RNA POLYMERASE I SUBUNIT 2"/>
    <property type="match status" value="1"/>
</dbReference>
<dbReference type="Pfam" id="PF04560">
    <property type="entry name" value="RNA_pol_Rpb2_7"/>
    <property type="match status" value="1"/>
</dbReference>
<keyword evidence="4" id="KW-0808">Transferase</keyword>
<evidence type="ECO:0000256" key="4">
    <source>
        <dbReference type="ARBA" id="ARBA00022679"/>
    </source>
</evidence>
<dbReference type="Proteomes" id="UP000515908">
    <property type="component" value="Chromosome 04"/>
</dbReference>
<reference evidence="10 11" key="1">
    <citation type="submission" date="2020-08" db="EMBL/GenBank/DDBJ databases">
        <authorList>
            <person name="Newling K."/>
            <person name="Davey J."/>
            <person name="Forrester S."/>
        </authorList>
    </citation>
    <scope>NUCLEOTIDE SEQUENCE [LARGE SCALE GENOMIC DNA]</scope>
    <source>
        <strain evidence="11">Crithidia deanei Carvalho (ATCC PRA-265)</strain>
    </source>
</reference>
<dbReference type="CDD" id="cd00653">
    <property type="entry name" value="RNA_pol_B_RPB2"/>
    <property type="match status" value="1"/>
</dbReference>
<dbReference type="InterPro" id="IPR007120">
    <property type="entry name" value="DNA-dir_RNAP_su2_dom"/>
</dbReference>
<evidence type="ECO:0000259" key="9">
    <source>
        <dbReference type="Pfam" id="PF04560"/>
    </source>
</evidence>
<evidence type="ECO:0000313" key="10">
    <source>
        <dbReference type="EMBL" id="CAD2215323.1"/>
    </source>
</evidence>
<sequence length="433" mass="47301">MGKQALGTIAYNQFIRADSVLLIGAYPQRPLCRTKAMDLTNYERLGAGINAMVCVMSYSGYDIEDAQVYNRASLERGYGRCIVLRRNEVELERFAAGEVEIVLPPEGNASSKCKALNADGIASKGAQVRQFDILVNKYTPGVGGEPRPSPLVYKYPQPAVVDHVIISPQGDTDRFTQSQQKIKVITREVRPPELGDKFSSRHGQKGVVGLIADSVDLPFNELGINPDMIMNPHGFPSRMTVGKLLELVSSKRAALRGVLGDGTAFAGDSADDIAADLTASGFNFQGKDLFYSGITGEIMQGYVFFGPIYYQRLKHMVTDKMHARSTGPRSILTRQPTEGRARSGGLRVGEMERDCMVGYGASNLLNERLLVSSDLFTADICKVCGHLGYGSICTFCKKKGDTVKVNIPYAFKLLIQELQGMSISVRLSLNNTS</sequence>
<evidence type="ECO:0000256" key="1">
    <source>
        <dbReference type="ARBA" id="ARBA00006835"/>
    </source>
</evidence>
<feature type="region of interest" description="Disordered" evidence="7">
    <location>
        <begin position="325"/>
        <end position="344"/>
    </location>
</feature>
<name>A0A7G2C983_9TRYP</name>
<evidence type="ECO:0000256" key="3">
    <source>
        <dbReference type="ARBA" id="ARBA00022478"/>
    </source>
</evidence>
<feature type="domain" description="RNA polymerase Rpb2" evidence="9">
    <location>
        <begin position="344"/>
        <end position="428"/>
    </location>
</feature>
<dbReference type="AlphaFoldDB" id="A0A7G2C983"/>
<organism evidence="10 11">
    <name type="scientific">Angomonas deanei</name>
    <dbReference type="NCBI Taxonomy" id="59799"/>
    <lineage>
        <taxon>Eukaryota</taxon>
        <taxon>Discoba</taxon>
        <taxon>Euglenozoa</taxon>
        <taxon>Kinetoplastea</taxon>
        <taxon>Metakinetoplastina</taxon>
        <taxon>Trypanosomatida</taxon>
        <taxon>Trypanosomatidae</taxon>
        <taxon>Strigomonadinae</taxon>
        <taxon>Angomonas</taxon>
    </lineage>
</organism>
<evidence type="ECO:0000256" key="7">
    <source>
        <dbReference type="SAM" id="MobiDB-lite"/>
    </source>
</evidence>
<dbReference type="Gene3D" id="2.40.270.10">
    <property type="entry name" value="DNA-directed RNA polymerase, subunit 2, domain 6"/>
    <property type="match status" value="1"/>
</dbReference>
<keyword evidence="6" id="KW-0804">Transcription</keyword>
<dbReference type="SUPFAM" id="SSF64484">
    <property type="entry name" value="beta and beta-prime subunits of DNA dependent RNA-polymerase"/>
    <property type="match status" value="1"/>
</dbReference>
<comment type="similarity">
    <text evidence="1">Belongs to the RNA polymerase beta chain family.</text>
</comment>
<evidence type="ECO:0000256" key="5">
    <source>
        <dbReference type="ARBA" id="ARBA00022695"/>
    </source>
</evidence>
<protein>
    <recommendedName>
        <fullName evidence="2">DNA-directed RNA polymerase</fullName>
        <ecNumber evidence="2">2.7.7.6</ecNumber>
    </recommendedName>
</protein>
<dbReference type="GO" id="GO:0003677">
    <property type="term" value="F:DNA binding"/>
    <property type="evidence" value="ECO:0007669"/>
    <property type="project" value="InterPro"/>
</dbReference>
<evidence type="ECO:0000313" key="11">
    <source>
        <dbReference type="Proteomes" id="UP000515908"/>
    </source>
</evidence>
<dbReference type="EMBL" id="LR877148">
    <property type="protein sequence ID" value="CAD2215323.1"/>
    <property type="molecule type" value="Genomic_DNA"/>
</dbReference>
<evidence type="ECO:0000256" key="2">
    <source>
        <dbReference type="ARBA" id="ARBA00012418"/>
    </source>
</evidence>
<dbReference type="FunFam" id="2.40.270.10:FF:000011">
    <property type="entry name" value="DNA-directed RNA polymerase subunit beta"/>
    <property type="match status" value="1"/>
</dbReference>
<dbReference type="GO" id="GO:0006351">
    <property type="term" value="P:DNA-templated transcription"/>
    <property type="evidence" value="ECO:0007669"/>
    <property type="project" value="InterPro"/>
</dbReference>
<keyword evidence="3" id="KW-0240">DNA-directed RNA polymerase</keyword>
<keyword evidence="5" id="KW-0548">Nucleotidyltransferase</keyword>
<evidence type="ECO:0000259" key="8">
    <source>
        <dbReference type="Pfam" id="PF00562"/>
    </source>
</evidence>
<dbReference type="InterPro" id="IPR007121">
    <property type="entry name" value="RNA_pol_bsu_CS"/>
</dbReference>
<dbReference type="GO" id="GO:0032549">
    <property type="term" value="F:ribonucleoside binding"/>
    <property type="evidence" value="ECO:0007669"/>
    <property type="project" value="InterPro"/>
</dbReference>
<dbReference type="InterPro" id="IPR015712">
    <property type="entry name" value="DNA-dir_RNA_pol_su2"/>
</dbReference>
<evidence type="ECO:0000256" key="6">
    <source>
        <dbReference type="ARBA" id="ARBA00023163"/>
    </source>
</evidence>
<dbReference type="InterPro" id="IPR037033">
    <property type="entry name" value="DNA-dir_RNAP_su2_hyb_sf"/>
</dbReference>
<dbReference type="GO" id="GO:0000428">
    <property type="term" value="C:DNA-directed RNA polymerase complex"/>
    <property type="evidence" value="ECO:0007669"/>
    <property type="project" value="UniProtKB-KW"/>
</dbReference>
<accession>A0A7G2C983</accession>
<dbReference type="VEuPathDB" id="TriTrypDB:ADEAN_000277800"/>
<dbReference type="GO" id="GO:0003899">
    <property type="term" value="F:DNA-directed RNA polymerase activity"/>
    <property type="evidence" value="ECO:0007669"/>
    <property type="project" value="UniProtKB-EC"/>
</dbReference>
<dbReference type="PROSITE" id="PS01166">
    <property type="entry name" value="RNA_POL_BETA"/>
    <property type="match status" value="1"/>
</dbReference>
<dbReference type="Pfam" id="PF00562">
    <property type="entry name" value="RNA_pol_Rpb2_6"/>
    <property type="match status" value="1"/>
</dbReference>
<dbReference type="InterPro" id="IPR014724">
    <property type="entry name" value="RNA_pol_RPB2_OB-fold"/>
</dbReference>
<keyword evidence="11" id="KW-1185">Reference proteome</keyword>
<dbReference type="Gene3D" id="2.40.50.150">
    <property type="match status" value="1"/>
</dbReference>
<gene>
    <name evidence="10" type="ORF">ADEAN_000277800</name>
</gene>
<dbReference type="EC" id="2.7.7.6" evidence="2"/>
<dbReference type="Gene3D" id="3.90.1800.10">
    <property type="entry name" value="RNA polymerase alpha subunit dimerisation domain"/>
    <property type="match status" value="1"/>
</dbReference>
<feature type="domain" description="DNA-directed RNA polymerase subunit 2 hybrid-binding" evidence="8">
    <location>
        <begin position="1"/>
        <end position="342"/>
    </location>
</feature>
<proteinExistence type="inferred from homology"/>